<organism evidence="1 2">
    <name type="scientific">Rhodoferax aquaticus</name>
    <dbReference type="NCBI Taxonomy" id="2527691"/>
    <lineage>
        <taxon>Bacteria</taxon>
        <taxon>Pseudomonadati</taxon>
        <taxon>Pseudomonadota</taxon>
        <taxon>Betaproteobacteria</taxon>
        <taxon>Burkholderiales</taxon>
        <taxon>Comamonadaceae</taxon>
        <taxon>Rhodoferax</taxon>
    </lineage>
</organism>
<accession>A0A515EKF7</accession>
<gene>
    <name evidence="1" type="ORF">EXZ61_02535</name>
</gene>
<dbReference type="KEGG" id="rhg:EXZ61_02535"/>
<dbReference type="AlphaFoldDB" id="A0A515EKF7"/>
<evidence type="ECO:0000313" key="1">
    <source>
        <dbReference type="EMBL" id="QDL53136.1"/>
    </source>
</evidence>
<proteinExistence type="predicted"/>
<dbReference type="Proteomes" id="UP000317365">
    <property type="component" value="Chromosome"/>
</dbReference>
<protein>
    <submittedName>
        <fullName evidence="1">Virion morphogenesis protein</fullName>
    </submittedName>
</protein>
<dbReference type="InterPro" id="IPR006522">
    <property type="entry name" value="Phage_virion_morphogenesis"/>
</dbReference>
<evidence type="ECO:0000313" key="2">
    <source>
        <dbReference type="Proteomes" id="UP000317365"/>
    </source>
</evidence>
<name>A0A515EKF7_9BURK</name>
<dbReference type="Pfam" id="PF05069">
    <property type="entry name" value="Phage_tail_S"/>
    <property type="match status" value="1"/>
</dbReference>
<reference evidence="2" key="1">
    <citation type="submission" date="2019-02" db="EMBL/GenBank/DDBJ databases">
        <title>Complete genome sequence of Rhodoferax sp. Gr-4.</title>
        <authorList>
            <person name="Jin L."/>
        </authorList>
    </citation>
    <scope>NUCLEOTIDE SEQUENCE [LARGE SCALE GENOMIC DNA]</scope>
    <source>
        <strain evidence="2">Gr-4</strain>
    </source>
</reference>
<dbReference type="EMBL" id="CP036282">
    <property type="protein sequence ID" value="QDL53136.1"/>
    <property type="molecule type" value="Genomic_DNA"/>
</dbReference>
<sequence length="194" mass="21311">MAEGCAVWPGVFDHRGRGRSGKPWACAYWAGCIQFQLGQLSAQELLMAGTSIRYGFDASPISMHLARLAVLSANQFAEVRRDIGEYFKGDIQDNLDGQKLFDGKPMEQSEAAIGRAGKTLIDKHHLYDSYTFQLEGAGLAIGSNSVYAAIHHFGGETGRKGHRFTLPARPVMGMGERQERRVGDLLIAELRALQ</sequence>
<keyword evidence="2" id="KW-1185">Reference proteome</keyword>
<reference evidence="2" key="2">
    <citation type="journal article" date="2020" name="Int. J. Syst. Evol. Microbiol.">
        <title>Genomic insights into a novel species Rhodoferax aquaticus sp. nov., isolated from freshwater.</title>
        <authorList>
            <person name="Li T."/>
            <person name="Zhuo Y."/>
            <person name="Jin C.Z."/>
            <person name="Wu X."/>
            <person name="Ko S.R."/>
            <person name="Jin F.J."/>
            <person name="Ahn C.Y."/>
            <person name="Oh H.M."/>
            <person name="Lee H.G."/>
            <person name="Jin L."/>
        </authorList>
    </citation>
    <scope>NUCLEOTIDE SEQUENCE [LARGE SCALE GENOMIC DNA]</scope>
    <source>
        <strain evidence="2">Gr-4</strain>
    </source>
</reference>